<dbReference type="Gene3D" id="3.90.76.10">
    <property type="entry name" value="Dipeptide-binding Protein, Domain 1"/>
    <property type="match status" value="1"/>
</dbReference>
<reference evidence="7" key="1">
    <citation type="journal article" date="2020" name="mSystems">
        <title>Genome- and Community-Level Interaction Insights into Carbon Utilization and Element Cycling Functions of Hydrothermarchaeota in Hydrothermal Sediment.</title>
        <authorList>
            <person name="Zhou Z."/>
            <person name="Liu Y."/>
            <person name="Xu W."/>
            <person name="Pan J."/>
            <person name="Luo Z.H."/>
            <person name="Li M."/>
        </authorList>
    </citation>
    <scope>NUCLEOTIDE SEQUENCE [LARGE SCALE GENOMIC DNA]</scope>
    <source>
        <strain evidence="7">SpSt-210</strain>
    </source>
</reference>
<feature type="region of interest" description="Disordered" evidence="5">
    <location>
        <begin position="96"/>
        <end position="135"/>
    </location>
</feature>
<comment type="similarity">
    <text evidence="2">Belongs to the bacterial solute-binding protein 5 family.</text>
</comment>
<dbReference type="GO" id="GO:0015833">
    <property type="term" value="P:peptide transport"/>
    <property type="evidence" value="ECO:0007669"/>
    <property type="project" value="TreeGrafter"/>
</dbReference>
<organism evidence="7">
    <name type="scientific">Thermorudis peleae</name>
    <dbReference type="NCBI Taxonomy" id="1382356"/>
    <lineage>
        <taxon>Bacteria</taxon>
        <taxon>Pseudomonadati</taxon>
        <taxon>Thermomicrobiota</taxon>
        <taxon>Thermomicrobia</taxon>
        <taxon>Thermomicrobia incertae sedis</taxon>
        <taxon>Thermorudis</taxon>
    </lineage>
</organism>
<name>A0A831T9R8_9BACT</name>
<dbReference type="Gene3D" id="3.10.105.10">
    <property type="entry name" value="Dipeptide-binding Protein, Domain 3"/>
    <property type="match status" value="2"/>
</dbReference>
<evidence type="ECO:0000256" key="1">
    <source>
        <dbReference type="ARBA" id="ARBA00004196"/>
    </source>
</evidence>
<dbReference type="FunFam" id="3.90.76.10:FF:000001">
    <property type="entry name" value="Oligopeptide ABC transporter substrate-binding protein"/>
    <property type="match status" value="1"/>
</dbReference>
<evidence type="ECO:0000256" key="5">
    <source>
        <dbReference type="SAM" id="MobiDB-lite"/>
    </source>
</evidence>
<comment type="subcellular location">
    <subcellularLocation>
        <location evidence="1">Cell envelope</location>
    </subcellularLocation>
</comment>
<feature type="compositionally biased region" description="Pro residues" evidence="5">
    <location>
        <begin position="51"/>
        <end position="60"/>
    </location>
</feature>
<gene>
    <name evidence="7" type="ORF">ENP34_03105</name>
</gene>
<keyword evidence="4" id="KW-0732">Signal</keyword>
<dbReference type="AlphaFoldDB" id="A0A831T9R8"/>
<feature type="compositionally biased region" description="Pro residues" evidence="5">
    <location>
        <begin position="116"/>
        <end position="135"/>
    </location>
</feature>
<feature type="region of interest" description="Disordered" evidence="5">
    <location>
        <begin position="1"/>
        <end position="63"/>
    </location>
</feature>
<accession>A0A831T9R8</accession>
<evidence type="ECO:0000256" key="3">
    <source>
        <dbReference type="ARBA" id="ARBA00022448"/>
    </source>
</evidence>
<keyword evidence="3" id="KW-0813">Transport</keyword>
<dbReference type="Gene3D" id="3.40.190.10">
    <property type="entry name" value="Periplasmic binding protein-like II"/>
    <property type="match status" value="2"/>
</dbReference>
<feature type="compositionally biased region" description="Polar residues" evidence="5">
    <location>
        <begin position="1"/>
        <end position="16"/>
    </location>
</feature>
<dbReference type="InterPro" id="IPR000914">
    <property type="entry name" value="SBP_5_dom"/>
</dbReference>
<evidence type="ECO:0000256" key="4">
    <source>
        <dbReference type="ARBA" id="ARBA00022729"/>
    </source>
</evidence>
<dbReference type="GO" id="GO:0030313">
    <property type="term" value="C:cell envelope"/>
    <property type="evidence" value="ECO:0007669"/>
    <property type="project" value="UniProtKB-SubCell"/>
</dbReference>
<dbReference type="CDD" id="cd08504">
    <property type="entry name" value="PBP2_OppA"/>
    <property type="match status" value="1"/>
</dbReference>
<feature type="domain" description="Solute-binding protein family 5" evidence="6">
    <location>
        <begin position="176"/>
        <end position="418"/>
    </location>
</feature>
<dbReference type="GO" id="GO:1904680">
    <property type="term" value="F:peptide transmembrane transporter activity"/>
    <property type="evidence" value="ECO:0007669"/>
    <property type="project" value="TreeGrafter"/>
</dbReference>
<dbReference type="SUPFAM" id="SSF53850">
    <property type="entry name" value="Periplasmic binding protein-like II"/>
    <property type="match status" value="1"/>
</dbReference>
<dbReference type="PANTHER" id="PTHR30290:SF10">
    <property type="entry name" value="PERIPLASMIC OLIGOPEPTIDE-BINDING PROTEIN-RELATED"/>
    <property type="match status" value="1"/>
</dbReference>
<evidence type="ECO:0000256" key="2">
    <source>
        <dbReference type="ARBA" id="ARBA00005695"/>
    </source>
</evidence>
<evidence type="ECO:0000313" key="7">
    <source>
        <dbReference type="EMBL" id="HEG90418.1"/>
    </source>
</evidence>
<sequence>MPGSTAPQLEPSSSPANLPLGSCGSTERRKWASGRGHHSREMRKGARVRPSPMPDRPPTAPGHRLTRRRLLGWMGACAALAGSALLVYRERQRVSSPAPAAEQPVVSPSPMVTTPAAPPPSPTATPSPSPTPSPPVVFYQGGFLEDPLSHDFNANAGCGGDPELFSGLVALTPDYEPMPDWAESWQSSGDSRRWVFTLRRNRSGWSNGDPVRAQDFVWSWQRMLAPETGAPQASLLFDVVNARAVNQQGADPASLGVRALDDWTLEIELEHPRSYFPILLGLPGLLPAHRPSVETWGDRWTEAGHCVSNGPFQLASWEHGRAFTLSRNPNYWNSDLRIDRCVTPILPAQEGLVAYFRGDLDLVSVAAGSLSSVALDPVLGPQLVRPTEPAIWLLVPNTQRPPFDQLAVRRALGRAIDRGIAGHLDESDEILAGQRFDPDAARRLLGSTPYTDPAAWPPVTLSAREGMDAPERILVEDIVGQLAGNLGMPLTLREVPGQEWETVLDRGDFQLLWLRWDFPYPDPSAAYAILFASERRQIQGLGWADPNFDALIRLGDRETDRLRRLAIYRQCERILQEQGIYVPVGYPAAAFLVKPWVRAIPRNRQGDPVGPNRLFSRFKWYVRLGERQGG</sequence>
<feature type="compositionally biased region" description="Basic residues" evidence="5">
    <location>
        <begin position="31"/>
        <end position="47"/>
    </location>
</feature>
<dbReference type="InterPro" id="IPR039424">
    <property type="entry name" value="SBP_5"/>
</dbReference>
<protein>
    <submittedName>
        <fullName evidence="7">Peptide ABC transporter substrate-binding protein</fullName>
    </submittedName>
</protein>
<dbReference type="EMBL" id="DSIY01000069">
    <property type="protein sequence ID" value="HEG90418.1"/>
    <property type="molecule type" value="Genomic_DNA"/>
</dbReference>
<feature type="compositionally biased region" description="Low complexity" evidence="5">
    <location>
        <begin position="104"/>
        <end position="115"/>
    </location>
</feature>
<comment type="caution">
    <text evidence="7">The sequence shown here is derived from an EMBL/GenBank/DDBJ whole genome shotgun (WGS) entry which is preliminary data.</text>
</comment>
<dbReference type="Pfam" id="PF00496">
    <property type="entry name" value="SBP_bac_5"/>
    <property type="match status" value="1"/>
</dbReference>
<dbReference type="PANTHER" id="PTHR30290">
    <property type="entry name" value="PERIPLASMIC BINDING COMPONENT OF ABC TRANSPORTER"/>
    <property type="match status" value="1"/>
</dbReference>
<proteinExistence type="inferred from homology"/>
<evidence type="ECO:0000259" key="6">
    <source>
        <dbReference type="Pfam" id="PF00496"/>
    </source>
</evidence>